<name>A0A9P4JBV7_9PLEO</name>
<keyword evidence="6" id="KW-1185">Reference proteome</keyword>
<evidence type="ECO:0000256" key="2">
    <source>
        <dbReference type="ARBA" id="ARBA00022679"/>
    </source>
</evidence>
<dbReference type="InterPro" id="IPR016461">
    <property type="entry name" value="COMT-like"/>
</dbReference>
<dbReference type="PANTHER" id="PTHR43712">
    <property type="entry name" value="PUTATIVE (AFU_ORTHOLOGUE AFUA_4G14580)-RELATED"/>
    <property type="match status" value="1"/>
</dbReference>
<organism evidence="5 6">
    <name type="scientific">Delitschia confertaspora ATCC 74209</name>
    <dbReference type="NCBI Taxonomy" id="1513339"/>
    <lineage>
        <taxon>Eukaryota</taxon>
        <taxon>Fungi</taxon>
        <taxon>Dikarya</taxon>
        <taxon>Ascomycota</taxon>
        <taxon>Pezizomycotina</taxon>
        <taxon>Dothideomycetes</taxon>
        <taxon>Pleosporomycetidae</taxon>
        <taxon>Pleosporales</taxon>
        <taxon>Delitschiaceae</taxon>
        <taxon>Delitschia</taxon>
    </lineage>
</organism>
<dbReference type="PANTHER" id="PTHR43712:SF1">
    <property type="entry name" value="HYPOTHETICAL O-METHYLTRANSFERASE (EUROFUNG)-RELATED"/>
    <property type="match status" value="1"/>
</dbReference>
<dbReference type="Pfam" id="PF00891">
    <property type="entry name" value="Methyltransf_2"/>
    <property type="match status" value="1"/>
</dbReference>
<dbReference type="GO" id="GO:0032259">
    <property type="term" value="P:methylation"/>
    <property type="evidence" value="ECO:0007669"/>
    <property type="project" value="UniProtKB-KW"/>
</dbReference>
<gene>
    <name evidence="5" type="ORF">GQ43DRAFT_382867</name>
</gene>
<dbReference type="GO" id="GO:0008171">
    <property type="term" value="F:O-methyltransferase activity"/>
    <property type="evidence" value="ECO:0007669"/>
    <property type="project" value="InterPro"/>
</dbReference>
<sequence>VCHALSDEDCVSMLNRLRDTMKPEYSTLLLNEIVLPDMTCSYWGAAFDVSMMAVVNGRERTKGEWEKLLGFVRGLRIKKIWTLEEKGESVIDIRRAE</sequence>
<dbReference type="OrthoDB" id="1535081at2759"/>
<accession>A0A9P4JBV7</accession>
<proteinExistence type="predicted"/>
<evidence type="ECO:0000256" key="3">
    <source>
        <dbReference type="ARBA" id="ARBA00022691"/>
    </source>
</evidence>
<dbReference type="Gene3D" id="3.40.50.150">
    <property type="entry name" value="Vaccinia Virus protein VP39"/>
    <property type="match status" value="1"/>
</dbReference>
<dbReference type="EMBL" id="ML994353">
    <property type="protein sequence ID" value="KAF2196622.1"/>
    <property type="molecule type" value="Genomic_DNA"/>
</dbReference>
<evidence type="ECO:0000256" key="1">
    <source>
        <dbReference type="ARBA" id="ARBA00022603"/>
    </source>
</evidence>
<dbReference type="PROSITE" id="PS51683">
    <property type="entry name" value="SAM_OMT_II"/>
    <property type="match status" value="1"/>
</dbReference>
<dbReference type="SUPFAM" id="SSF53335">
    <property type="entry name" value="S-adenosyl-L-methionine-dependent methyltransferases"/>
    <property type="match status" value="1"/>
</dbReference>
<dbReference type="Proteomes" id="UP000799536">
    <property type="component" value="Unassembled WGS sequence"/>
</dbReference>
<evidence type="ECO:0000259" key="4">
    <source>
        <dbReference type="Pfam" id="PF00891"/>
    </source>
</evidence>
<reference evidence="5" key="1">
    <citation type="journal article" date="2020" name="Stud. Mycol.">
        <title>101 Dothideomycetes genomes: a test case for predicting lifestyles and emergence of pathogens.</title>
        <authorList>
            <person name="Haridas S."/>
            <person name="Albert R."/>
            <person name="Binder M."/>
            <person name="Bloem J."/>
            <person name="Labutti K."/>
            <person name="Salamov A."/>
            <person name="Andreopoulos B."/>
            <person name="Baker S."/>
            <person name="Barry K."/>
            <person name="Bills G."/>
            <person name="Bluhm B."/>
            <person name="Cannon C."/>
            <person name="Castanera R."/>
            <person name="Culley D."/>
            <person name="Daum C."/>
            <person name="Ezra D."/>
            <person name="Gonzalez J."/>
            <person name="Henrissat B."/>
            <person name="Kuo A."/>
            <person name="Liang C."/>
            <person name="Lipzen A."/>
            <person name="Lutzoni F."/>
            <person name="Magnuson J."/>
            <person name="Mondo S."/>
            <person name="Nolan M."/>
            <person name="Ohm R."/>
            <person name="Pangilinan J."/>
            <person name="Park H.-J."/>
            <person name="Ramirez L."/>
            <person name="Alfaro M."/>
            <person name="Sun H."/>
            <person name="Tritt A."/>
            <person name="Yoshinaga Y."/>
            <person name="Zwiers L.-H."/>
            <person name="Turgeon B."/>
            <person name="Goodwin S."/>
            <person name="Spatafora J."/>
            <person name="Crous P."/>
            <person name="Grigoriev I."/>
        </authorList>
    </citation>
    <scope>NUCLEOTIDE SEQUENCE</scope>
    <source>
        <strain evidence="5">ATCC 74209</strain>
    </source>
</reference>
<dbReference type="InterPro" id="IPR001077">
    <property type="entry name" value="COMT_C"/>
</dbReference>
<keyword evidence="3" id="KW-0949">S-adenosyl-L-methionine</keyword>
<evidence type="ECO:0000313" key="5">
    <source>
        <dbReference type="EMBL" id="KAF2196622.1"/>
    </source>
</evidence>
<dbReference type="InterPro" id="IPR029063">
    <property type="entry name" value="SAM-dependent_MTases_sf"/>
</dbReference>
<evidence type="ECO:0000313" key="6">
    <source>
        <dbReference type="Proteomes" id="UP000799536"/>
    </source>
</evidence>
<feature type="non-terminal residue" evidence="5">
    <location>
        <position position="1"/>
    </location>
</feature>
<keyword evidence="2" id="KW-0808">Transferase</keyword>
<dbReference type="AlphaFoldDB" id="A0A9P4JBV7"/>
<feature type="domain" description="O-methyltransferase C-terminal" evidence="4">
    <location>
        <begin position="1"/>
        <end position="70"/>
    </location>
</feature>
<keyword evidence="1" id="KW-0489">Methyltransferase</keyword>
<comment type="caution">
    <text evidence="5">The sequence shown here is derived from an EMBL/GenBank/DDBJ whole genome shotgun (WGS) entry which is preliminary data.</text>
</comment>
<protein>
    <recommendedName>
        <fullName evidence="4">O-methyltransferase C-terminal domain-containing protein</fullName>
    </recommendedName>
</protein>